<organism evidence="1 2">
    <name type="scientific">Kitasatospora cystarginea</name>
    <dbReference type="NCBI Taxonomy" id="58350"/>
    <lineage>
        <taxon>Bacteria</taxon>
        <taxon>Bacillati</taxon>
        <taxon>Actinomycetota</taxon>
        <taxon>Actinomycetes</taxon>
        <taxon>Kitasatosporales</taxon>
        <taxon>Streptomycetaceae</taxon>
        <taxon>Kitasatospora</taxon>
    </lineage>
</organism>
<comment type="caution">
    <text evidence="1">The sequence shown here is derived from an EMBL/GenBank/DDBJ whole genome shotgun (WGS) entry which is preliminary data.</text>
</comment>
<evidence type="ECO:0000313" key="1">
    <source>
        <dbReference type="EMBL" id="GAA2268995.1"/>
    </source>
</evidence>
<proteinExistence type="predicted"/>
<evidence type="ECO:0000313" key="2">
    <source>
        <dbReference type="Proteomes" id="UP001500305"/>
    </source>
</evidence>
<sequence length="51" mass="5554">MESAFNLALLYVGQDDPLLAGHWFTIVAESGTAKSVEAEQELARVEREFGG</sequence>
<gene>
    <name evidence="1" type="ORF">GCM10010430_63030</name>
</gene>
<keyword evidence="2" id="KW-1185">Reference proteome</keyword>
<dbReference type="Proteomes" id="UP001500305">
    <property type="component" value="Unassembled WGS sequence"/>
</dbReference>
<accession>A0ABP5RNN7</accession>
<name>A0ABP5RNN7_9ACTN</name>
<protein>
    <submittedName>
        <fullName evidence="1">Uncharacterized protein</fullName>
    </submittedName>
</protein>
<reference evidence="2" key="1">
    <citation type="journal article" date="2019" name="Int. J. Syst. Evol. Microbiol.">
        <title>The Global Catalogue of Microorganisms (GCM) 10K type strain sequencing project: providing services to taxonomists for standard genome sequencing and annotation.</title>
        <authorList>
            <consortium name="The Broad Institute Genomics Platform"/>
            <consortium name="The Broad Institute Genome Sequencing Center for Infectious Disease"/>
            <person name="Wu L."/>
            <person name="Ma J."/>
        </authorList>
    </citation>
    <scope>NUCLEOTIDE SEQUENCE [LARGE SCALE GENOMIC DNA]</scope>
    <source>
        <strain evidence="2">JCM 7356</strain>
    </source>
</reference>
<dbReference type="EMBL" id="BAAATR010000038">
    <property type="protein sequence ID" value="GAA2268995.1"/>
    <property type="molecule type" value="Genomic_DNA"/>
</dbReference>